<keyword evidence="5" id="KW-0539">Nucleus</keyword>
<dbReference type="Proteomes" id="UP000266188">
    <property type="component" value="Unassembled WGS sequence"/>
</dbReference>
<dbReference type="InterPro" id="IPR007219">
    <property type="entry name" value="XnlR_reg_dom"/>
</dbReference>
<feature type="domain" description="Xylanolytic transcriptional activator regulatory" evidence="6">
    <location>
        <begin position="79"/>
        <end position="197"/>
    </location>
</feature>
<evidence type="ECO:0000313" key="8">
    <source>
        <dbReference type="Proteomes" id="UP000266188"/>
    </source>
</evidence>
<dbReference type="AlphaFoldDB" id="A0A3A2ZG41"/>
<dbReference type="GO" id="GO:0003677">
    <property type="term" value="F:DNA binding"/>
    <property type="evidence" value="ECO:0007669"/>
    <property type="project" value="UniProtKB-KW"/>
</dbReference>
<evidence type="ECO:0000256" key="3">
    <source>
        <dbReference type="ARBA" id="ARBA00023125"/>
    </source>
</evidence>
<keyword evidence="2" id="KW-0805">Transcription regulation</keyword>
<evidence type="ECO:0000256" key="4">
    <source>
        <dbReference type="ARBA" id="ARBA00023163"/>
    </source>
</evidence>
<dbReference type="PANTHER" id="PTHR47171">
    <property type="entry name" value="FARA-RELATED"/>
    <property type="match status" value="1"/>
</dbReference>
<organism evidence="7 8">
    <name type="scientific">Aspergillus sclerotialis</name>
    <dbReference type="NCBI Taxonomy" id="2070753"/>
    <lineage>
        <taxon>Eukaryota</taxon>
        <taxon>Fungi</taxon>
        <taxon>Dikarya</taxon>
        <taxon>Ascomycota</taxon>
        <taxon>Pezizomycotina</taxon>
        <taxon>Eurotiomycetes</taxon>
        <taxon>Eurotiomycetidae</taxon>
        <taxon>Eurotiales</taxon>
        <taxon>Aspergillaceae</taxon>
        <taxon>Aspergillus</taxon>
        <taxon>Aspergillus subgen. Polypaecilum</taxon>
    </lineage>
</organism>
<dbReference type="Pfam" id="PF04082">
    <property type="entry name" value="Fungal_trans"/>
    <property type="match status" value="1"/>
</dbReference>
<evidence type="ECO:0000256" key="1">
    <source>
        <dbReference type="ARBA" id="ARBA00022833"/>
    </source>
</evidence>
<comment type="caution">
    <text evidence="7">The sequence shown here is derived from an EMBL/GenBank/DDBJ whole genome shotgun (WGS) entry which is preliminary data.</text>
</comment>
<evidence type="ECO:0000256" key="2">
    <source>
        <dbReference type="ARBA" id="ARBA00023015"/>
    </source>
</evidence>
<dbReference type="PANTHER" id="PTHR47171:SF3">
    <property type="entry name" value="FARA-RELATED"/>
    <property type="match status" value="1"/>
</dbReference>
<reference evidence="8" key="1">
    <citation type="submission" date="2017-02" db="EMBL/GenBank/DDBJ databases">
        <authorList>
            <person name="Tafer H."/>
            <person name="Lopandic K."/>
        </authorList>
    </citation>
    <scope>NUCLEOTIDE SEQUENCE [LARGE SCALE GENOMIC DNA]</scope>
    <source>
        <strain evidence="8">CBS 366.77</strain>
    </source>
</reference>
<keyword evidence="3" id="KW-0238">DNA-binding</keyword>
<sequence length="198" mass="22358">MGDLANFKYVLNEVGDPFYSSERSRFWGENLQRSMLDILGATAQTAIRNFQAQDLEQLERVGAFELPNKDVSDKLMRCFWKYAYPVFPIFNSADFSSKYNSGSVSPLLLNAVYMVASFYAPETLLDEIGLGSRYLAALTFYRRAKALYDADNESDGITIIQATVLLSNWWGGPMDQKDTWYWLGIAVGLAQSLGLHRS</sequence>
<name>A0A3A2ZG41_9EURO</name>
<dbReference type="GO" id="GO:0006351">
    <property type="term" value="P:DNA-templated transcription"/>
    <property type="evidence" value="ECO:0007669"/>
    <property type="project" value="InterPro"/>
</dbReference>
<dbReference type="OrthoDB" id="5121955at2759"/>
<evidence type="ECO:0000256" key="5">
    <source>
        <dbReference type="ARBA" id="ARBA00023242"/>
    </source>
</evidence>
<protein>
    <submittedName>
        <fullName evidence="7">Transcription factor</fullName>
    </submittedName>
</protein>
<keyword evidence="8" id="KW-1185">Reference proteome</keyword>
<gene>
    <name evidence="7" type="ORF">PHISCL_06069</name>
</gene>
<evidence type="ECO:0000259" key="6">
    <source>
        <dbReference type="Pfam" id="PF04082"/>
    </source>
</evidence>
<accession>A0A3A2ZG41</accession>
<keyword evidence="1" id="KW-0862">Zinc</keyword>
<proteinExistence type="predicted"/>
<keyword evidence="4" id="KW-0804">Transcription</keyword>
<dbReference type="EMBL" id="MVGC01000218">
    <property type="protein sequence ID" value="RJE21580.1"/>
    <property type="molecule type" value="Genomic_DNA"/>
</dbReference>
<dbReference type="InterPro" id="IPR052073">
    <property type="entry name" value="Amide_Lactam_Regulators"/>
</dbReference>
<dbReference type="GO" id="GO:0008270">
    <property type="term" value="F:zinc ion binding"/>
    <property type="evidence" value="ECO:0007669"/>
    <property type="project" value="InterPro"/>
</dbReference>
<dbReference type="CDD" id="cd12148">
    <property type="entry name" value="fungal_TF_MHR"/>
    <property type="match status" value="1"/>
</dbReference>
<dbReference type="STRING" id="2070753.A0A3A2ZG41"/>
<evidence type="ECO:0000313" key="7">
    <source>
        <dbReference type="EMBL" id="RJE21580.1"/>
    </source>
</evidence>